<evidence type="ECO:0000313" key="4">
    <source>
        <dbReference type="Proteomes" id="UP001461498"/>
    </source>
</evidence>
<dbReference type="SMART" id="SM00292">
    <property type="entry name" value="BRCT"/>
    <property type="match status" value="3"/>
</dbReference>
<feature type="domain" description="BRCT" evidence="2">
    <location>
        <begin position="235"/>
        <end position="311"/>
    </location>
</feature>
<reference evidence="3 4" key="1">
    <citation type="submission" date="2022-12" db="EMBL/GenBank/DDBJ databases">
        <title>Chromosome-level genome assembly of true bugs.</title>
        <authorList>
            <person name="Ma L."/>
            <person name="Li H."/>
        </authorList>
    </citation>
    <scope>NUCLEOTIDE SEQUENCE [LARGE SCALE GENOMIC DNA]</scope>
    <source>
        <strain evidence="3">Lab_2022b</strain>
    </source>
</reference>
<dbReference type="AlphaFoldDB" id="A0AAW1CU74"/>
<gene>
    <name evidence="3" type="ORF">O3M35_002787</name>
</gene>
<feature type="domain" description="BRCT" evidence="2">
    <location>
        <begin position="614"/>
        <end position="683"/>
    </location>
</feature>
<dbReference type="GO" id="GO:0000278">
    <property type="term" value="P:mitotic cell cycle"/>
    <property type="evidence" value="ECO:0007669"/>
    <property type="project" value="TreeGrafter"/>
</dbReference>
<evidence type="ECO:0000259" key="2">
    <source>
        <dbReference type="PROSITE" id="PS50172"/>
    </source>
</evidence>
<dbReference type="PANTHER" id="PTHR14625">
    <property type="entry name" value="MICROCEPHALIN"/>
    <property type="match status" value="1"/>
</dbReference>
<protein>
    <recommendedName>
        <fullName evidence="2">BRCT domain-containing protein</fullName>
    </recommendedName>
</protein>
<organism evidence="3 4">
    <name type="scientific">Rhynocoris fuscipes</name>
    <dbReference type="NCBI Taxonomy" id="488301"/>
    <lineage>
        <taxon>Eukaryota</taxon>
        <taxon>Metazoa</taxon>
        <taxon>Ecdysozoa</taxon>
        <taxon>Arthropoda</taxon>
        <taxon>Hexapoda</taxon>
        <taxon>Insecta</taxon>
        <taxon>Pterygota</taxon>
        <taxon>Neoptera</taxon>
        <taxon>Paraneoptera</taxon>
        <taxon>Hemiptera</taxon>
        <taxon>Heteroptera</taxon>
        <taxon>Panheteroptera</taxon>
        <taxon>Cimicomorpha</taxon>
        <taxon>Reduviidae</taxon>
        <taxon>Harpactorinae</taxon>
        <taxon>Harpactorini</taxon>
        <taxon>Rhynocoris</taxon>
    </lineage>
</organism>
<dbReference type="Pfam" id="PF12738">
    <property type="entry name" value="PTCB-BRCT"/>
    <property type="match status" value="1"/>
</dbReference>
<dbReference type="Pfam" id="PF00533">
    <property type="entry name" value="BRCT"/>
    <property type="match status" value="1"/>
</dbReference>
<evidence type="ECO:0000313" key="3">
    <source>
        <dbReference type="EMBL" id="KAK9499824.1"/>
    </source>
</evidence>
<dbReference type="InterPro" id="IPR036420">
    <property type="entry name" value="BRCT_dom_sf"/>
</dbReference>
<dbReference type="PROSITE" id="PS50172">
    <property type="entry name" value="BRCT"/>
    <property type="match status" value="3"/>
</dbReference>
<dbReference type="CDD" id="cd17751">
    <property type="entry name" value="BRCT_microcephalin_rpt3"/>
    <property type="match status" value="1"/>
</dbReference>
<dbReference type="InterPro" id="IPR022047">
    <property type="entry name" value="Microcephalin-like"/>
</dbReference>
<keyword evidence="4" id="KW-1185">Reference proteome</keyword>
<comment type="caution">
    <text evidence="3">The sequence shown here is derived from an EMBL/GenBank/DDBJ whole genome shotgun (WGS) entry which is preliminary data.</text>
</comment>
<dbReference type="InterPro" id="IPR001357">
    <property type="entry name" value="BRCT_dom"/>
</dbReference>
<dbReference type="CDD" id="cd17716">
    <property type="entry name" value="BRCT_microcephalin_rpt1"/>
    <property type="match status" value="1"/>
</dbReference>
<evidence type="ECO:0000256" key="1">
    <source>
        <dbReference type="SAM" id="MobiDB-lite"/>
    </source>
</evidence>
<accession>A0AAW1CU74</accession>
<feature type="compositionally biased region" description="Polar residues" evidence="1">
    <location>
        <begin position="500"/>
        <end position="515"/>
    </location>
</feature>
<dbReference type="SUPFAM" id="SSF52113">
    <property type="entry name" value="BRCT domain"/>
    <property type="match status" value="3"/>
</dbReference>
<feature type="region of interest" description="Disordered" evidence="1">
    <location>
        <begin position="487"/>
        <end position="515"/>
    </location>
</feature>
<dbReference type="Proteomes" id="UP001461498">
    <property type="component" value="Unassembled WGS sequence"/>
</dbReference>
<proteinExistence type="predicted"/>
<dbReference type="Gene3D" id="3.40.50.10190">
    <property type="entry name" value="BRCT domain"/>
    <property type="match status" value="3"/>
</dbReference>
<dbReference type="PANTHER" id="PTHR14625:SF3">
    <property type="entry name" value="MICROCEPHALIN"/>
    <property type="match status" value="1"/>
</dbReference>
<name>A0AAW1CU74_9HEMI</name>
<sequence>MAIEANNSDYGSQNSIEIITPVIPKNVLLSLSTRNNADTEKNMPGNVESNEVDDLFDYDNHEKCLPAGKNFIDHVFDKFDDLQAKFVKKDESPINKLANQVKCLASLEYTPKQNRRIIDTEEAKSRRLLAASEGRKAFCEILENVGINSDAYIADVFSSKKKKRPEKFECSTPIASSSQTPISKRIATPLPLSGIRFLGSPINISNSNNELSSYMTPVSRSDILPDTDVSEVTENMKTILMGITCFVDARTGRDNCSESCKKELMKIGAKIEKNFTKKVTHVVFKEGKKSTYTKAKNLGIPIVSVVWIEACKIAKGPVDPSLYPPANLDKYEVETPVSVILERKLKRLLGGKGGTKALNGGSLRLTPTHTRSTKKECNKRKALTEMKDNSKDKATHSNKGRHCTKKLNFINADEPEVLDDKEDKSIIVLDNSLNNSDSENLSESSELAKLKLNSLPKRKSAPGALAKKKAKNVKKLDDYFKNDNNLNISKKRERSESPENIKQSPIKSETNFENLNNDDMNVKKKRKLYVPDTSAILKEIQPETIAAAVTPVSTVKTLAPSVRKELNTKRLDLSDDTFANNRGSISFLERTNHNRKPKPIPTIVFTSIHREDCEKLTVIVKKLGTFDVEDQVSERTSHVVSKSLLRTLNLLRGLARGCWIVRDQWINESDSTGKWLAEEHFELKSYSPAVTECRLEKRVFKKSFRMDLFSKFGSIYVSQQTSPASHELIDLIKLCGGKIASCARGAQLIVGKKVVSDKSILNVHEKWILDSIFNNKSLNIDNYIILQDNNNANKLKKDANVIKRIEIK</sequence>
<dbReference type="CDD" id="cd17736">
    <property type="entry name" value="BRCT_microcephalin_rpt2"/>
    <property type="match status" value="1"/>
</dbReference>
<feature type="domain" description="BRCT" evidence="2">
    <location>
        <begin position="704"/>
        <end position="785"/>
    </location>
</feature>
<dbReference type="EMBL" id="JAPXFL010000011">
    <property type="protein sequence ID" value="KAK9499824.1"/>
    <property type="molecule type" value="Genomic_DNA"/>
</dbReference>